<dbReference type="GO" id="GO:0005669">
    <property type="term" value="C:transcription factor TFIID complex"/>
    <property type="evidence" value="ECO:0007669"/>
    <property type="project" value="TreeGrafter"/>
</dbReference>
<evidence type="ECO:0000256" key="2">
    <source>
        <dbReference type="ARBA" id="ARBA00023015"/>
    </source>
</evidence>
<comment type="similarity">
    <text evidence="5">Belongs to the TAF10 family.</text>
</comment>
<protein>
    <recommendedName>
        <fullName evidence="8">Transcription initiation factor tfiid subunit 10</fullName>
    </recommendedName>
</protein>
<dbReference type="GO" id="GO:0000124">
    <property type="term" value="C:SAGA complex"/>
    <property type="evidence" value="ECO:0007669"/>
    <property type="project" value="TreeGrafter"/>
</dbReference>
<dbReference type="OrthoDB" id="154356at2759"/>
<keyword evidence="2" id="KW-0805">Transcription regulation</keyword>
<proteinExistence type="inferred from homology"/>
<dbReference type="AlphaFoldDB" id="A0A0M0J3B8"/>
<reference evidence="7" key="1">
    <citation type="journal article" date="2015" name="PLoS Genet.">
        <title>Genome Sequence and Transcriptome Analyses of Chrysochromulina tobin: Metabolic Tools for Enhanced Algal Fitness in the Prominent Order Prymnesiales (Haptophyceae).</title>
        <authorList>
            <person name="Hovde B.T."/>
            <person name="Deodato C.R."/>
            <person name="Hunsperger H.M."/>
            <person name="Ryken S.A."/>
            <person name="Yost W."/>
            <person name="Jha R.K."/>
            <person name="Patterson J."/>
            <person name="Monnat R.J. Jr."/>
            <person name="Barlow S.B."/>
            <person name="Starkenburg S.R."/>
            <person name="Cattolico R.A."/>
        </authorList>
    </citation>
    <scope>NUCLEOTIDE SEQUENCE</scope>
    <source>
        <strain evidence="7">CCMP291</strain>
    </source>
</reference>
<dbReference type="Pfam" id="PF03540">
    <property type="entry name" value="TAF10"/>
    <property type="match status" value="1"/>
</dbReference>
<evidence type="ECO:0000256" key="1">
    <source>
        <dbReference type="ARBA" id="ARBA00004123"/>
    </source>
</evidence>
<gene>
    <name evidence="6" type="ORF">Ctob_002056</name>
</gene>
<dbReference type="Proteomes" id="UP000037460">
    <property type="component" value="Unassembled WGS sequence"/>
</dbReference>
<dbReference type="GO" id="GO:1990841">
    <property type="term" value="F:promoter-specific chromatin binding"/>
    <property type="evidence" value="ECO:0007669"/>
    <property type="project" value="TreeGrafter"/>
</dbReference>
<organism evidence="6 7">
    <name type="scientific">Chrysochromulina tobinii</name>
    <dbReference type="NCBI Taxonomy" id="1460289"/>
    <lineage>
        <taxon>Eukaryota</taxon>
        <taxon>Haptista</taxon>
        <taxon>Haptophyta</taxon>
        <taxon>Prymnesiophyceae</taxon>
        <taxon>Prymnesiales</taxon>
        <taxon>Chrysochromulinaceae</taxon>
        <taxon>Chrysochromulina</taxon>
    </lineage>
</organism>
<evidence type="ECO:0000313" key="6">
    <source>
        <dbReference type="EMBL" id="KOO21010.1"/>
    </source>
</evidence>
<dbReference type="GO" id="GO:0016251">
    <property type="term" value="F:RNA polymerase II general transcription initiation factor activity"/>
    <property type="evidence" value="ECO:0007669"/>
    <property type="project" value="TreeGrafter"/>
</dbReference>
<comment type="caution">
    <text evidence="6">The sequence shown here is derived from an EMBL/GenBank/DDBJ whole genome shotgun (WGS) entry which is preliminary data.</text>
</comment>
<evidence type="ECO:0000256" key="4">
    <source>
        <dbReference type="ARBA" id="ARBA00023242"/>
    </source>
</evidence>
<keyword evidence="7" id="KW-1185">Reference proteome</keyword>
<keyword evidence="4" id="KW-0539">Nucleus</keyword>
<keyword evidence="3" id="KW-0804">Transcription</keyword>
<evidence type="ECO:0008006" key="8">
    <source>
        <dbReference type="Google" id="ProtNLM"/>
    </source>
</evidence>
<evidence type="ECO:0000256" key="3">
    <source>
        <dbReference type="ARBA" id="ARBA00023163"/>
    </source>
</evidence>
<accession>A0A0M0J3B8</accession>
<dbReference type="GO" id="GO:0006367">
    <property type="term" value="P:transcription initiation at RNA polymerase II promoter"/>
    <property type="evidence" value="ECO:0007669"/>
    <property type="project" value="TreeGrafter"/>
</dbReference>
<comment type="subcellular location">
    <subcellularLocation>
        <location evidence="1">Nucleus</location>
    </subcellularLocation>
</comment>
<dbReference type="InterPro" id="IPR003923">
    <property type="entry name" value="TAF10"/>
</dbReference>
<name>A0A0M0J3B8_9EUKA</name>
<evidence type="ECO:0000313" key="7">
    <source>
        <dbReference type="Proteomes" id="UP000037460"/>
    </source>
</evidence>
<dbReference type="EMBL" id="JWZX01003396">
    <property type="protein sequence ID" value="KOO21010.1"/>
    <property type="molecule type" value="Genomic_DNA"/>
</dbReference>
<evidence type="ECO:0000256" key="5">
    <source>
        <dbReference type="ARBA" id="ARBA00025730"/>
    </source>
</evidence>
<dbReference type="PANTHER" id="PTHR21242">
    <property type="entry name" value="TRANSCRIPTION INITIATION FACTOR TFIID SUBUNIT 10"/>
    <property type="match status" value="1"/>
</dbReference>
<dbReference type="PANTHER" id="PTHR21242:SF0">
    <property type="entry name" value="TRANSCRIPTION INITIATION FACTOR TFIID SUBUNIT 10"/>
    <property type="match status" value="1"/>
</dbReference>
<sequence>MASSASVPAALGDDAQASAAAEELLRAMESYQPIVPDAVTQYYLGLSGYQQQKGRLTLTTEDLMQSAREYGIYIRKPMYFADGDPS</sequence>